<dbReference type="eggNOG" id="COG2214">
    <property type="taxonomic scope" value="Bacteria"/>
</dbReference>
<dbReference type="STRING" id="309801.trd_0893"/>
<dbReference type="EMBL" id="CP001275">
    <property type="protein sequence ID" value="ACM05999.1"/>
    <property type="molecule type" value="Genomic_DNA"/>
</dbReference>
<proteinExistence type="predicted"/>
<evidence type="ECO:0000313" key="2">
    <source>
        <dbReference type="EMBL" id="ACM05999.1"/>
    </source>
</evidence>
<dbReference type="InterPro" id="IPR001623">
    <property type="entry name" value="DnaJ_domain"/>
</dbReference>
<dbReference type="SUPFAM" id="SSF46565">
    <property type="entry name" value="Chaperone J-domain"/>
    <property type="match status" value="1"/>
</dbReference>
<dbReference type="AlphaFoldDB" id="B9KZH3"/>
<evidence type="ECO:0000256" key="1">
    <source>
        <dbReference type="SAM" id="Coils"/>
    </source>
</evidence>
<feature type="coiled-coil region" evidence="1">
    <location>
        <begin position="63"/>
        <end position="116"/>
    </location>
</feature>
<evidence type="ECO:0000313" key="3">
    <source>
        <dbReference type="Proteomes" id="UP000000447"/>
    </source>
</evidence>
<dbReference type="Proteomes" id="UP000000447">
    <property type="component" value="Chromosome"/>
</dbReference>
<accession>B9KZH3</accession>
<gene>
    <name evidence="2" type="ordered locus">trd_0893</name>
</gene>
<name>B9KZH3_THERP</name>
<dbReference type="HOGENOM" id="CLU_959555_0_0_0"/>
<protein>
    <submittedName>
        <fullName evidence="2">DnaJ domain protein</fullName>
    </submittedName>
</protein>
<dbReference type="KEGG" id="tro:trd_0893"/>
<reference evidence="2 3" key="1">
    <citation type="journal article" date="2009" name="PLoS ONE">
        <title>Complete genome sequence of the aerobic CO-oxidizing thermophile Thermomicrobium roseum.</title>
        <authorList>
            <person name="Wu D."/>
            <person name="Raymond J."/>
            <person name="Wu M."/>
            <person name="Chatterji S."/>
            <person name="Ren Q."/>
            <person name="Graham J.E."/>
            <person name="Bryant D.A."/>
            <person name="Robb F."/>
            <person name="Colman A."/>
            <person name="Tallon L.J."/>
            <person name="Badger J.H."/>
            <person name="Madupu R."/>
            <person name="Ward N.L."/>
            <person name="Eisen J.A."/>
        </authorList>
    </citation>
    <scope>NUCLEOTIDE SEQUENCE [LARGE SCALE GENOMIC DNA]</scope>
    <source>
        <strain evidence="3">ATCC 27502 / DSM 5159 / P-2</strain>
    </source>
</reference>
<organism evidence="2 3">
    <name type="scientific">Thermomicrobium roseum (strain ATCC 27502 / DSM 5159 / P-2)</name>
    <dbReference type="NCBI Taxonomy" id="309801"/>
    <lineage>
        <taxon>Bacteria</taxon>
        <taxon>Pseudomonadati</taxon>
        <taxon>Thermomicrobiota</taxon>
        <taxon>Thermomicrobia</taxon>
        <taxon>Thermomicrobiales</taxon>
        <taxon>Thermomicrobiaceae</taxon>
        <taxon>Thermomicrobium</taxon>
    </lineage>
</organism>
<dbReference type="InterPro" id="IPR036869">
    <property type="entry name" value="J_dom_sf"/>
</dbReference>
<dbReference type="CDD" id="cd06257">
    <property type="entry name" value="DnaJ"/>
    <property type="match status" value="1"/>
</dbReference>
<keyword evidence="1" id="KW-0175">Coiled coil</keyword>
<keyword evidence="3" id="KW-1185">Reference proteome</keyword>
<sequence length="290" mass="34829">MEGANDRAARMTEFLPAPLSVLDRVRLELNYLEWGERVRLLRQRVALLELEQQEVRALIQRRLGPLQRECDELRQEVELLEARLNRLLRVSQPLADEELDEEVLRLRRQRETWRQEEFRQEWRGSNGHLSERTTDDAGVGQRLRRLYRSLARLLHPDLARDQEERIQREQLMRLVNQAWERRDVEQLQRLFAVWNTDSASPVADGLEGLRRGVAQRQLEEVQLRRRLSELERSEVGQLARKGMAIVERYVHRQEELLRHELAGLRLRRRRLLRLIEERRRELSLRTGSHH</sequence>